<keyword evidence="3" id="KW-1185">Reference proteome</keyword>
<gene>
    <name evidence="2" type="ORF">OSSY52_11720</name>
</gene>
<feature type="transmembrane region" description="Helical" evidence="1">
    <location>
        <begin position="36"/>
        <end position="54"/>
    </location>
</feature>
<feature type="transmembrane region" description="Helical" evidence="1">
    <location>
        <begin position="12"/>
        <end position="30"/>
    </location>
</feature>
<dbReference type="RefSeq" id="WP_190613337.1">
    <property type="nucleotide sequence ID" value="NZ_AP018712.1"/>
</dbReference>
<dbReference type="EMBL" id="AP018712">
    <property type="protein sequence ID" value="BBE31031.1"/>
    <property type="molecule type" value="Genomic_DNA"/>
</dbReference>
<reference evidence="2 3" key="1">
    <citation type="submission" date="2018-06" db="EMBL/GenBank/DDBJ databases">
        <title>Genome sequencing of Oceanotoga sp. sy52.</title>
        <authorList>
            <person name="Mori K."/>
        </authorList>
    </citation>
    <scope>NUCLEOTIDE SEQUENCE [LARGE SCALE GENOMIC DNA]</scope>
    <source>
        <strain evidence="3">sy52</strain>
    </source>
</reference>
<keyword evidence="1" id="KW-0812">Transmembrane</keyword>
<sequence>MIKHFRYSKLSYLKVIFITIILYVCGSILYNFFPNVIIAILSLIITFLYFGIMIRKYRKSPIIIDTKNKKIFINTKAYNEEYNEYSIKEIESFSFKKKKFKIVVKSNIYEFHTKIENIEELLNLIQGDENEG</sequence>
<organism evidence="2 3">
    <name type="scientific">Tepiditoga spiralis</name>
    <dbReference type="NCBI Taxonomy" id="2108365"/>
    <lineage>
        <taxon>Bacteria</taxon>
        <taxon>Thermotogati</taxon>
        <taxon>Thermotogota</taxon>
        <taxon>Thermotogae</taxon>
        <taxon>Petrotogales</taxon>
        <taxon>Petrotogaceae</taxon>
        <taxon>Tepiditoga</taxon>
    </lineage>
</organism>
<protein>
    <submittedName>
        <fullName evidence="2">Uncharacterized protein</fullName>
    </submittedName>
</protein>
<dbReference type="KEGG" id="ocy:OSSY52_11720"/>
<dbReference type="AlphaFoldDB" id="A0A7G1G3X9"/>
<dbReference type="InParanoid" id="A0A7G1G3X9"/>
<proteinExistence type="predicted"/>
<evidence type="ECO:0000313" key="2">
    <source>
        <dbReference type="EMBL" id="BBE31031.1"/>
    </source>
</evidence>
<evidence type="ECO:0000313" key="3">
    <source>
        <dbReference type="Proteomes" id="UP000516361"/>
    </source>
</evidence>
<dbReference type="Proteomes" id="UP000516361">
    <property type="component" value="Chromosome"/>
</dbReference>
<keyword evidence="1" id="KW-1133">Transmembrane helix</keyword>
<accession>A0A7G1G3X9</accession>
<evidence type="ECO:0000256" key="1">
    <source>
        <dbReference type="SAM" id="Phobius"/>
    </source>
</evidence>
<name>A0A7G1G3X9_9BACT</name>
<keyword evidence="1" id="KW-0472">Membrane</keyword>